<name>A0A6C0K8U4_9ZZZZ</name>
<dbReference type="AlphaFoldDB" id="A0A6C0K8U4"/>
<protein>
    <submittedName>
        <fullName evidence="1">Uncharacterized protein</fullName>
    </submittedName>
</protein>
<proteinExistence type="predicted"/>
<accession>A0A6C0K8U4</accession>
<reference evidence="1" key="1">
    <citation type="journal article" date="2020" name="Nature">
        <title>Giant virus diversity and host interactions through global metagenomics.</title>
        <authorList>
            <person name="Schulz F."/>
            <person name="Roux S."/>
            <person name="Paez-Espino D."/>
            <person name="Jungbluth S."/>
            <person name="Walsh D.A."/>
            <person name="Denef V.J."/>
            <person name="McMahon K.D."/>
            <person name="Konstantinidis K.T."/>
            <person name="Eloe-Fadrosh E.A."/>
            <person name="Kyrpides N.C."/>
            <person name="Woyke T."/>
        </authorList>
    </citation>
    <scope>NUCLEOTIDE SEQUENCE</scope>
    <source>
        <strain evidence="1">GVMAG-S-1101178-73</strain>
    </source>
</reference>
<dbReference type="EMBL" id="MN740822">
    <property type="protein sequence ID" value="QHU13581.1"/>
    <property type="molecule type" value="Genomic_DNA"/>
</dbReference>
<sequence length="331" mass="39152">MTATAAGAATTIQYFPSLLSNTNKISISRNKKQTAIVDFIYEWKSEDDPDDYFDLRSSDGYSRLNYNIITYLLLNHQQLFLNNFTKQQLLEYIRDNIFYQPNEKINSYEEYMKANYIDIFRFVLEQFKNIQILHNCLATKLPPLNAFVDTSRLTRKRHREKLVLFRGFNYPRYKKMLGSPHSQSILIGEVITTETFLSTTVQEVVAIKYAFNSYKGVDKHIVWKIIVDEDMFDIFNYTFLGDAFNIHDDLQKLFNNSNIECEFLLNMGALLRCVDINVIYDFQGYYIKGYNIPKKEYTEYTYKFIGWNLDYTERINSSMSKYISYLRSEAI</sequence>
<organism evidence="1">
    <name type="scientific">viral metagenome</name>
    <dbReference type="NCBI Taxonomy" id="1070528"/>
    <lineage>
        <taxon>unclassified sequences</taxon>
        <taxon>metagenomes</taxon>
        <taxon>organismal metagenomes</taxon>
    </lineage>
</organism>
<dbReference type="Gene3D" id="3.90.176.10">
    <property type="entry name" value="Toxin ADP-ribosyltransferase, Chain A, domain 1"/>
    <property type="match status" value="1"/>
</dbReference>
<evidence type="ECO:0000313" key="1">
    <source>
        <dbReference type="EMBL" id="QHU13581.1"/>
    </source>
</evidence>